<reference evidence="3 4" key="1">
    <citation type="submission" date="2021-05" db="EMBL/GenBank/DDBJ databases">
        <title>A novel Methanospirillum isolate from a pyrite-forming mixed culture.</title>
        <authorList>
            <person name="Bunk B."/>
            <person name="Sproer C."/>
            <person name="Spring S."/>
            <person name="Pester M."/>
        </authorList>
    </citation>
    <scope>NUCLEOTIDE SEQUENCE [LARGE SCALE GENOMIC DNA]</scope>
    <source>
        <strain evidence="3 4">J.3.6.1-F.2.7.3</strain>
    </source>
</reference>
<keyword evidence="4" id="KW-1185">Reference proteome</keyword>
<evidence type="ECO:0000259" key="2">
    <source>
        <dbReference type="PROSITE" id="PS50093"/>
    </source>
</evidence>
<proteinExistence type="predicted"/>
<dbReference type="Proteomes" id="UP000680656">
    <property type="component" value="Chromosome"/>
</dbReference>
<dbReference type="SMART" id="SM00089">
    <property type="entry name" value="PKD"/>
    <property type="match status" value="1"/>
</dbReference>
<dbReference type="SUPFAM" id="SSF101898">
    <property type="entry name" value="NHL repeat"/>
    <property type="match status" value="1"/>
</dbReference>
<evidence type="ECO:0000313" key="4">
    <source>
        <dbReference type="Proteomes" id="UP000680656"/>
    </source>
</evidence>
<dbReference type="RefSeq" id="WP_214420918.1">
    <property type="nucleotide sequence ID" value="NZ_CP075546.1"/>
</dbReference>
<dbReference type="InterPro" id="IPR011042">
    <property type="entry name" value="6-blade_b-propeller_TolB-like"/>
</dbReference>
<sequence length="650" mass="68798">MEKTIVFIKIFLTVFFVLGGTSPLAMGESVTYSGVTFPLGDISFADIVIDFTPGSESGESDGSAVIGPPNGEVGPSIIGAKGDVTLGKGGSIILKFTNNFLIDGEGLDIYIYEYGPAVEPFKVEISKDGIEWIDLGVISGQPTGVDIYGKVNSGDKFSYVRLTDPTSYSPQNPSEIGKELYYGADIDAVGAIGSEQRPDSDEDGIADDDDTCPNTPTGVIVDAKGCQISTDSSCTACFSAIAPERRGDIASGTVPLTIQFKDCSYSDPIAWHWNFGDGGVSFAQDPTWVYSKPGKYTATLTVTCKDGGKDTISATVEGWDTPQTSCPVSFSVAINSANPKEVILTPIVPCPHAQAIRWKYGDGFEDMYNIGLGSPSDPHNRLYSDYGTYTIIMEVIFATDTEIASQNVRISPSSTGDIPSYNSVAQITSNNLGSFTVNNAGDVYFVDYTKGTIGVIGADGTEKVVTSGIDRPRSPVFDSRGNLYVGSFDGTIQKITPDGTKTVIASGIWSPQAMGCDADDTLYVAGGYDGNIYKITKTGSITNIPSGFPNPKHLVVTQSGDMFVVNDKGSLIKKISRGGVSSNLVDLGKPIKGMTIEDQKIYVSYDDTVAMVDLNGKVTPLKTGLDQPAAISVQNGVLYVAVDGGTVMIK</sequence>
<dbReference type="InterPro" id="IPR013783">
    <property type="entry name" value="Ig-like_fold"/>
</dbReference>
<feature type="compositionally biased region" description="Acidic residues" evidence="1">
    <location>
        <begin position="200"/>
        <end position="211"/>
    </location>
</feature>
<dbReference type="KEGG" id="mrtj:KHC33_06535"/>
<name>A0A8E7B3A4_9EURY</name>
<dbReference type="InterPro" id="IPR000601">
    <property type="entry name" value="PKD_dom"/>
</dbReference>
<dbReference type="Pfam" id="PF18911">
    <property type="entry name" value="PKD_4"/>
    <property type="match status" value="1"/>
</dbReference>
<dbReference type="InterPro" id="IPR035986">
    <property type="entry name" value="PKD_dom_sf"/>
</dbReference>
<dbReference type="InterPro" id="IPR028974">
    <property type="entry name" value="TSP_type-3_rpt"/>
</dbReference>
<protein>
    <submittedName>
        <fullName evidence="3">PKD domain-containing protein</fullName>
    </submittedName>
</protein>
<dbReference type="Gene3D" id="2.120.10.30">
    <property type="entry name" value="TolB, C-terminal domain"/>
    <property type="match status" value="1"/>
</dbReference>
<dbReference type="PROSITE" id="PS50093">
    <property type="entry name" value="PKD"/>
    <property type="match status" value="1"/>
</dbReference>
<dbReference type="Gene3D" id="2.60.40.10">
    <property type="entry name" value="Immunoglobulins"/>
    <property type="match status" value="1"/>
</dbReference>
<dbReference type="SUPFAM" id="SSF103647">
    <property type="entry name" value="TSP type-3 repeat"/>
    <property type="match status" value="1"/>
</dbReference>
<feature type="domain" description="PKD" evidence="2">
    <location>
        <begin position="251"/>
        <end position="316"/>
    </location>
</feature>
<gene>
    <name evidence="3" type="ORF">KHC33_06535</name>
</gene>
<evidence type="ECO:0000313" key="3">
    <source>
        <dbReference type="EMBL" id="QVV90144.1"/>
    </source>
</evidence>
<organism evidence="3 4">
    <name type="scientific">Methanospirillum purgamenti</name>
    <dbReference type="NCBI Taxonomy" id="2834276"/>
    <lineage>
        <taxon>Archaea</taxon>
        <taxon>Methanobacteriati</taxon>
        <taxon>Methanobacteriota</taxon>
        <taxon>Stenosarchaea group</taxon>
        <taxon>Methanomicrobia</taxon>
        <taxon>Methanomicrobiales</taxon>
        <taxon>Methanospirillaceae</taxon>
        <taxon>Methanospirillum</taxon>
    </lineage>
</organism>
<dbReference type="GeneID" id="65096825"/>
<dbReference type="InterPro" id="IPR022409">
    <property type="entry name" value="PKD/Chitinase_dom"/>
</dbReference>
<evidence type="ECO:0000256" key="1">
    <source>
        <dbReference type="SAM" id="MobiDB-lite"/>
    </source>
</evidence>
<dbReference type="EMBL" id="CP075546">
    <property type="protein sequence ID" value="QVV90144.1"/>
    <property type="molecule type" value="Genomic_DNA"/>
</dbReference>
<dbReference type="GO" id="GO:0005509">
    <property type="term" value="F:calcium ion binding"/>
    <property type="evidence" value="ECO:0007669"/>
    <property type="project" value="InterPro"/>
</dbReference>
<accession>A0A8E7B3A4</accession>
<dbReference type="AlphaFoldDB" id="A0A8E7B3A4"/>
<dbReference type="CDD" id="cd00146">
    <property type="entry name" value="PKD"/>
    <property type="match status" value="1"/>
</dbReference>
<dbReference type="SUPFAM" id="SSF49299">
    <property type="entry name" value="PKD domain"/>
    <property type="match status" value="1"/>
</dbReference>
<feature type="region of interest" description="Disordered" evidence="1">
    <location>
        <begin position="193"/>
        <end position="212"/>
    </location>
</feature>